<accession>A0A382PLT2</accession>
<proteinExistence type="predicted"/>
<reference evidence="1" key="1">
    <citation type="submission" date="2018-05" db="EMBL/GenBank/DDBJ databases">
        <authorList>
            <person name="Lanie J.A."/>
            <person name="Ng W.-L."/>
            <person name="Kazmierczak K.M."/>
            <person name="Andrzejewski T.M."/>
            <person name="Davidsen T.M."/>
            <person name="Wayne K.J."/>
            <person name="Tettelin H."/>
            <person name="Glass J.I."/>
            <person name="Rusch D."/>
            <person name="Podicherti R."/>
            <person name="Tsui H.-C.T."/>
            <person name="Winkler M.E."/>
        </authorList>
    </citation>
    <scope>NUCLEOTIDE SEQUENCE</scope>
</reference>
<protein>
    <submittedName>
        <fullName evidence="1">Uncharacterized protein</fullName>
    </submittedName>
</protein>
<dbReference type="EMBL" id="UINC01107497">
    <property type="protein sequence ID" value="SVC72911.1"/>
    <property type="molecule type" value="Genomic_DNA"/>
</dbReference>
<gene>
    <name evidence="1" type="ORF">METZ01_LOCUS325765</name>
</gene>
<dbReference type="AlphaFoldDB" id="A0A382PLT2"/>
<evidence type="ECO:0000313" key="1">
    <source>
        <dbReference type="EMBL" id="SVC72911.1"/>
    </source>
</evidence>
<name>A0A382PLT2_9ZZZZ</name>
<feature type="non-terminal residue" evidence="1">
    <location>
        <position position="37"/>
    </location>
</feature>
<sequence>MPNLKIDENLVEWDELLSQDWKSLLIGNGFSINIWDK</sequence>
<organism evidence="1">
    <name type="scientific">marine metagenome</name>
    <dbReference type="NCBI Taxonomy" id="408172"/>
    <lineage>
        <taxon>unclassified sequences</taxon>
        <taxon>metagenomes</taxon>
        <taxon>ecological metagenomes</taxon>
    </lineage>
</organism>